<dbReference type="RefSeq" id="WP_194029293.1">
    <property type="nucleotide sequence ID" value="NZ_JADEWZ010000012.1"/>
</dbReference>
<keyword evidence="4" id="KW-0227">DNA damage</keyword>
<dbReference type="PANTHER" id="PTHR43003:SF5">
    <property type="entry name" value="DNA-3-METHYLADENINE GLYCOSYLASE"/>
    <property type="match status" value="1"/>
</dbReference>
<reference evidence="7" key="1">
    <citation type="submission" date="2020-10" db="EMBL/GenBank/DDBJ databases">
        <authorList>
            <person name="Castelo-Branco R."/>
            <person name="Eusebio N."/>
            <person name="Adriana R."/>
            <person name="Vieira A."/>
            <person name="Brugerolle De Fraissinette N."/>
            <person name="Rezende De Castro R."/>
            <person name="Schneider M.P."/>
            <person name="Vasconcelos V."/>
            <person name="Leao P.N."/>
        </authorList>
    </citation>
    <scope>NUCLEOTIDE SEQUENCE</scope>
    <source>
        <strain evidence="7">LEGE 07157</strain>
    </source>
</reference>
<dbReference type="Proteomes" id="UP000654482">
    <property type="component" value="Unassembled WGS sequence"/>
</dbReference>
<dbReference type="Pfam" id="PF00730">
    <property type="entry name" value="HhH-GPD"/>
    <property type="match status" value="1"/>
</dbReference>
<keyword evidence="5" id="KW-0234">DNA repair</keyword>
<dbReference type="EC" id="3.2.2.21" evidence="3"/>
<dbReference type="SUPFAM" id="SSF48150">
    <property type="entry name" value="DNA-glycosylase"/>
    <property type="match status" value="1"/>
</dbReference>
<evidence type="ECO:0000256" key="3">
    <source>
        <dbReference type="ARBA" id="ARBA00012000"/>
    </source>
</evidence>
<dbReference type="SMART" id="SM00478">
    <property type="entry name" value="ENDO3c"/>
    <property type="match status" value="1"/>
</dbReference>
<comment type="caution">
    <text evidence="7">The sequence shown here is derived from an EMBL/GenBank/DDBJ whole genome shotgun (WGS) entry which is preliminary data.</text>
</comment>
<dbReference type="GO" id="GO:0006285">
    <property type="term" value="P:base-excision repair, AP site formation"/>
    <property type="evidence" value="ECO:0007669"/>
    <property type="project" value="TreeGrafter"/>
</dbReference>
<dbReference type="Gene3D" id="1.10.1670.40">
    <property type="match status" value="1"/>
</dbReference>
<comment type="similarity">
    <text evidence="2">Belongs to the alkylbase DNA glycosidase AlkA family.</text>
</comment>
<dbReference type="FunFam" id="1.10.340.30:FF:000004">
    <property type="entry name" value="DNA-3-methyladenine glycosylase II"/>
    <property type="match status" value="1"/>
</dbReference>
<evidence type="ECO:0000256" key="5">
    <source>
        <dbReference type="ARBA" id="ARBA00023204"/>
    </source>
</evidence>
<dbReference type="GO" id="GO:0032131">
    <property type="term" value="F:alkylated DNA binding"/>
    <property type="evidence" value="ECO:0007669"/>
    <property type="project" value="TreeGrafter"/>
</dbReference>
<sequence length="208" mass="23371">MKTLHHPFSKPSLDALKASDPILGKLIEQLGARNLPPPKQNPDIFSVLVRAIIGQQISAAAAKTIYQRLLNCYKGSSFTPQTLYDTPEERLRSVGISQKKIVYLKDLAAKMLDGLPTFGQLEAMEDEAIIETLTQVKGVGRWTVQMLLIFTLGRLDVLPVGDLGLRKAIQQLYALETLPKPKMVEEIAQPWQPYRSIAFWYLWRSLGI</sequence>
<dbReference type="InterPro" id="IPR003265">
    <property type="entry name" value="HhH-GPD_domain"/>
</dbReference>
<organism evidence="7 8">
    <name type="scientific">Lusitaniella coriacea LEGE 07157</name>
    <dbReference type="NCBI Taxonomy" id="945747"/>
    <lineage>
        <taxon>Bacteria</taxon>
        <taxon>Bacillati</taxon>
        <taxon>Cyanobacteriota</taxon>
        <taxon>Cyanophyceae</taxon>
        <taxon>Spirulinales</taxon>
        <taxon>Lusitaniellaceae</taxon>
        <taxon>Lusitaniella</taxon>
    </lineage>
</organism>
<name>A0A8J7DW97_9CYAN</name>
<dbReference type="InterPro" id="IPR051912">
    <property type="entry name" value="Alkylbase_DNA_Glycosylase/TA"/>
</dbReference>
<dbReference type="CDD" id="cd00056">
    <property type="entry name" value="ENDO3c"/>
    <property type="match status" value="1"/>
</dbReference>
<dbReference type="Gene3D" id="1.10.340.30">
    <property type="entry name" value="Hypothetical protein, domain 2"/>
    <property type="match status" value="1"/>
</dbReference>
<evidence type="ECO:0000256" key="4">
    <source>
        <dbReference type="ARBA" id="ARBA00022763"/>
    </source>
</evidence>
<dbReference type="AlphaFoldDB" id="A0A8J7DW97"/>
<evidence type="ECO:0000259" key="6">
    <source>
        <dbReference type="SMART" id="SM00478"/>
    </source>
</evidence>
<evidence type="ECO:0000256" key="1">
    <source>
        <dbReference type="ARBA" id="ARBA00000086"/>
    </source>
</evidence>
<dbReference type="GO" id="GO:0005737">
    <property type="term" value="C:cytoplasm"/>
    <property type="evidence" value="ECO:0007669"/>
    <property type="project" value="TreeGrafter"/>
</dbReference>
<dbReference type="GO" id="GO:0032993">
    <property type="term" value="C:protein-DNA complex"/>
    <property type="evidence" value="ECO:0007669"/>
    <property type="project" value="TreeGrafter"/>
</dbReference>
<proteinExistence type="inferred from homology"/>
<evidence type="ECO:0000256" key="2">
    <source>
        <dbReference type="ARBA" id="ARBA00010817"/>
    </source>
</evidence>
<evidence type="ECO:0000313" key="7">
    <source>
        <dbReference type="EMBL" id="MBE9116198.1"/>
    </source>
</evidence>
<dbReference type="GO" id="GO:0008725">
    <property type="term" value="F:DNA-3-methyladenine glycosylase activity"/>
    <property type="evidence" value="ECO:0007669"/>
    <property type="project" value="TreeGrafter"/>
</dbReference>
<protein>
    <recommendedName>
        <fullName evidence="3">DNA-3-methyladenine glycosylase II</fullName>
        <ecNumber evidence="3">3.2.2.21</ecNumber>
    </recommendedName>
</protein>
<dbReference type="GO" id="GO:0006307">
    <property type="term" value="P:DNA alkylation repair"/>
    <property type="evidence" value="ECO:0007669"/>
    <property type="project" value="TreeGrafter"/>
</dbReference>
<accession>A0A8J7DW97</accession>
<dbReference type="InterPro" id="IPR011257">
    <property type="entry name" value="DNA_glycosylase"/>
</dbReference>
<gene>
    <name evidence="7" type="ORF">IQ249_09850</name>
</gene>
<feature type="domain" description="HhH-GPD" evidence="6">
    <location>
        <begin position="53"/>
        <end position="207"/>
    </location>
</feature>
<evidence type="ECO:0000313" key="8">
    <source>
        <dbReference type="Proteomes" id="UP000654482"/>
    </source>
</evidence>
<dbReference type="EMBL" id="JADEWZ010000012">
    <property type="protein sequence ID" value="MBE9116198.1"/>
    <property type="molecule type" value="Genomic_DNA"/>
</dbReference>
<keyword evidence="8" id="KW-1185">Reference proteome</keyword>
<dbReference type="PANTHER" id="PTHR43003">
    <property type="entry name" value="DNA-3-METHYLADENINE GLYCOSYLASE"/>
    <property type="match status" value="1"/>
</dbReference>
<dbReference type="GO" id="GO:0043916">
    <property type="term" value="F:DNA-7-methylguanine glycosylase activity"/>
    <property type="evidence" value="ECO:0007669"/>
    <property type="project" value="TreeGrafter"/>
</dbReference>
<comment type="catalytic activity">
    <reaction evidence="1">
        <text>Hydrolysis of alkylated DNA, releasing 3-methyladenine, 3-methylguanine, 7-methylguanine and 7-methyladenine.</text>
        <dbReference type="EC" id="3.2.2.21"/>
    </reaction>
</comment>